<evidence type="ECO:0000313" key="2">
    <source>
        <dbReference type="Proteomes" id="UP001057375"/>
    </source>
</evidence>
<name>A0ABQ5KET0_9EUKA</name>
<gene>
    <name evidence="1" type="ORF">ADUPG1_005736</name>
</gene>
<keyword evidence="2" id="KW-1185">Reference proteome</keyword>
<dbReference type="Proteomes" id="UP001057375">
    <property type="component" value="Unassembled WGS sequence"/>
</dbReference>
<proteinExistence type="predicted"/>
<organism evidence="1 2">
    <name type="scientific">Aduncisulcus paluster</name>
    <dbReference type="NCBI Taxonomy" id="2918883"/>
    <lineage>
        <taxon>Eukaryota</taxon>
        <taxon>Metamonada</taxon>
        <taxon>Carpediemonas-like organisms</taxon>
        <taxon>Aduncisulcus</taxon>
    </lineage>
</organism>
<reference evidence="1" key="1">
    <citation type="submission" date="2022-03" db="EMBL/GenBank/DDBJ databases">
        <title>Draft genome sequence of Aduncisulcus paluster, a free-living microaerophilic Fornicata.</title>
        <authorList>
            <person name="Yuyama I."/>
            <person name="Kume K."/>
            <person name="Tamura T."/>
            <person name="Inagaki Y."/>
            <person name="Hashimoto T."/>
        </authorList>
    </citation>
    <scope>NUCLEOTIDE SEQUENCE</scope>
    <source>
        <strain evidence="1">NY0171</strain>
    </source>
</reference>
<evidence type="ECO:0000313" key="1">
    <source>
        <dbReference type="EMBL" id="GKT31046.1"/>
    </source>
</evidence>
<feature type="non-terminal residue" evidence="1">
    <location>
        <position position="1"/>
    </location>
</feature>
<protein>
    <submittedName>
        <fullName evidence="1">Uncharacterized protein</fullName>
    </submittedName>
</protein>
<sequence length="29" mass="3553">FGKYTALQLKEKLNYVQADELDYMDRIRM</sequence>
<comment type="caution">
    <text evidence="1">The sequence shown here is derived from an EMBL/GenBank/DDBJ whole genome shotgun (WGS) entry which is preliminary data.</text>
</comment>
<accession>A0ABQ5KET0</accession>
<dbReference type="EMBL" id="BQXS01009290">
    <property type="protein sequence ID" value="GKT31046.1"/>
    <property type="molecule type" value="Genomic_DNA"/>
</dbReference>